<evidence type="ECO:0000256" key="1">
    <source>
        <dbReference type="ARBA" id="ARBA00004123"/>
    </source>
</evidence>
<feature type="non-terminal residue" evidence="5">
    <location>
        <position position="1"/>
    </location>
</feature>
<sequence length="235" mass="26578">LIAKMSMVQLENVFPAEKIIDTRMKNGERQYLVRWKGFSRYYDSWEPSKHILDDRLIAYFESNRTAAKLRRRRRRCPPLGMKRRLCARNKIYKATINQVINDVAESDDNLVNQSTDEEITGISDAGVVDKSGLHSANSEIIQIDPGKAVNNIVEIGNTSETEPIANNDDQIALSSSPPPALSPHYPVYSPSSSSDDDLPPTTRHITVITDRLFYFSNARITEVHRNGVNVSIIEY</sequence>
<dbReference type="GO" id="GO:0035102">
    <property type="term" value="C:PRC1 complex"/>
    <property type="evidence" value="ECO:0007669"/>
    <property type="project" value="TreeGrafter"/>
</dbReference>
<dbReference type="OrthoDB" id="1918685at2759"/>
<dbReference type="Pfam" id="PF00385">
    <property type="entry name" value="Chromo"/>
    <property type="match status" value="1"/>
</dbReference>
<feature type="compositionally biased region" description="Low complexity" evidence="3">
    <location>
        <begin position="182"/>
        <end position="193"/>
    </location>
</feature>
<dbReference type="InterPro" id="IPR016197">
    <property type="entry name" value="Chromo-like_dom_sf"/>
</dbReference>
<dbReference type="SMART" id="SM00298">
    <property type="entry name" value="CHROMO"/>
    <property type="match status" value="1"/>
</dbReference>
<dbReference type="AlphaFoldDB" id="A0A0V0SFC4"/>
<dbReference type="PROSITE" id="PS50013">
    <property type="entry name" value="CHROMO_2"/>
    <property type="match status" value="1"/>
</dbReference>
<dbReference type="PANTHER" id="PTHR46389">
    <property type="entry name" value="POLYCOMB GROUP PROTEIN PC"/>
    <property type="match status" value="1"/>
</dbReference>
<dbReference type="Proteomes" id="UP000054630">
    <property type="component" value="Unassembled WGS sequence"/>
</dbReference>
<dbReference type="GO" id="GO:0000785">
    <property type="term" value="C:chromatin"/>
    <property type="evidence" value="ECO:0007669"/>
    <property type="project" value="TreeGrafter"/>
</dbReference>
<dbReference type="GO" id="GO:0003682">
    <property type="term" value="F:chromatin binding"/>
    <property type="evidence" value="ECO:0007669"/>
    <property type="project" value="TreeGrafter"/>
</dbReference>
<feature type="domain" description="Chromo" evidence="4">
    <location>
        <begin position="14"/>
        <end position="72"/>
    </location>
</feature>
<proteinExistence type="predicted"/>
<evidence type="ECO:0000313" key="6">
    <source>
        <dbReference type="Proteomes" id="UP000054630"/>
    </source>
</evidence>
<gene>
    <name evidence="5" type="primary">Cbx8</name>
    <name evidence="5" type="ORF">T07_4523</name>
</gene>
<dbReference type="STRING" id="6336.A0A0V0SFC4"/>
<keyword evidence="2" id="KW-0539">Nucleus</keyword>
<dbReference type="InterPro" id="IPR052458">
    <property type="entry name" value="PcG_PRC1-like_component"/>
</dbReference>
<comment type="caution">
    <text evidence="5">The sequence shown here is derived from an EMBL/GenBank/DDBJ whole genome shotgun (WGS) entry which is preliminary data.</text>
</comment>
<accession>A0A0V0SFC4</accession>
<dbReference type="Gene3D" id="2.40.50.40">
    <property type="match status" value="1"/>
</dbReference>
<organism evidence="5 6">
    <name type="scientific">Trichinella nelsoni</name>
    <dbReference type="NCBI Taxonomy" id="6336"/>
    <lineage>
        <taxon>Eukaryota</taxon>
        <taxon>Metazoa</taxon>
        <taxon>Ecdysozoa</taxon>
        <taxon>Nematoda</taxon>
        <taxon>Enoplea</taxon>
        <taxon>Dorylaimia</taxon>
        <taxon>Trichinellida</taxon>
        <taxon>Trichinellidae</taxon>
        <taxon>Trichinella</taxon>
    </lineage>
</organism>
<dbReference type="SUPFAM" id="SSF54160">
    <property type="entry name" value="Chromo domain-like"/>
    <property type="match status" value="1"/>
</dbReference>
<dbReference type="PROSITE" id="PS00598">
    <property type="entry name" value="CHROMO_1"/>
    <property type="match status" value="1"/>
</dbReference>
<comment type="subcellular location">
    <subcellularLocation>
        <location evidence="1">Nucleus</location>
    </subcellularLocation>
</comment>
<dbReference type="InterPro" id="IPR000953">
    <property type="entry name" value="Chromo/chromo_shadow_dom"/>
</dbReference>
<keyword evidence="6" id="KW-1185">Reference proteome</keyword>
<protein>
    <submittedName>
        <fullName evidence="5">Chromobox-like protein 8</fullName>
    </submittedName>
</protein>
<evidence type="ECO:0000256" key="3">
    <source>
        <dbReference type="SAM" id="MobiDB-lite"/>
    </source>
</evidence>
<dbReference type="InterPro" id="IPR023780">
    <property type="entry name" value="Chromo_domain"/>
</dbReference>
<name>A0A0V0SFC4_9BILA</name>
<feature type="region of interest" description="Disordered" evidence="3">
    <location>
        <begin position="160"/>
        <end position="201"/>
    </location>
</feature>
<evidence type="ECO:0000313" key="5">
    <source>
        <dbReference type="EMBL" id="KRX25345.1"/>
    </source>
</evidence>
<evidence type="ECO:0000259" key="4">
    <source>
        <dbReference type="PROSITE" id="PS50013"/>
    </source>
</evidence>
<dbReference type="GO" id="GO:0000122">
    <property type="term" value="P:negative regulation of transcription by RNA polymerase II"/>
    <property type="evidence" value="ECO:0007669"/>
    <property type="project" value="TreeGrafter"/>
</dbReference>
<evidence type="ECO:0000256" key="2">
    <source>
        <dbReference type="ARBA" id="ARBA00023242"/>
    </source>
</evidence>
<dbReference type="InterPro" id="IPR023779">
    <property type="entry name" value="Chromodomain_CS"/>
</dbReference>
<dbReference type="EMBL" id="JYDL01000012">
    <property type="protein sequence ID" value="KRX25345.1"/>
    <property type="molecule type" value="Genomic_DNA"/>
</dbReference>
<reference evidence="5 6" key="1">
    <citation type="submission" date="2015-01" db="EMBL/GenBank/DDBJ databases">
        <title>Evolution of Trichinella species and genotypes.</title>
        <authorList>
            <person name="Korhonen P.K."/>
            <person name="Edoardo P."/>
            <person name="Giuseppe L.R."/>
            <person name="Gasser R.B."/>
        </authorList>
    </citation>
    <scope>NUCLEOTIDE SEQUENCE [LARGE SCALE GENOMIC DNA]</scope>
    <source>
        <strain evidence="5">ISS37</strain>
    </source>
</reference>
<dbReference type="PANTHER" id="PTHR46389:SF3">
    <property type="entry name" value="POLYCOMB GROUP PROTEIN PC"/>
    <property type="match status" value="1"/>
</dbReference>